<feature type="compositionally biased region" description="Acidic residues" evidence="1">
    <location>
        <begin position="46"/>
        <end position="61"/>
    </location>
</feature>
<name>U2LFA1_9BACT</name>
<evidence type="ECO:0000313" key="2">
    <source>
        <dbReference type="EMBL" id="ERK02976.1"/>
    </source>
</evidence>
<evidence type="ECO:0000256" key="1">
    <source>
        <dbReference type="SAM" id="MobiDB-lite"/>
    </source>
</evidence>
<dbReference type="EMBL" id="AWGW01000003">
    <property type="protein sequence ID" value="ERK02976.1"/>
    <property type="molecule type" value="Genomic_DNA"/>
</dbReference>
<gene>
    <name evidence="2" type="ORF">HMPREF9145_1562</name>
</gene>
<sequence length="61" mass="6731">MKKRIYIHPTIQVLTVNSENFICLSVPIASGPGPGGGGQAKRDPFFDEEEVSDNNPWDEDN</sequence>
<dbReference type="Proteomes" id="UP000017023">
    <property type="component" value="Unassembled WGS sequence"/>
</dbReference>
<protein>
    <submittedName>
        <fullName evidence="2">Uncharacterized protein</fullName>
    </submittedName>
</protein>
<dbReference type="AlphaFoldDB" id="U2LFA1"/>
<comment type="caution">
    <text evidence="2">The sequence shown here is derived from an EMBL/GenBank/DDBJ whole genome shotgun (WGS) entry which is preliminary data.</text>
</comment>
<organism evidence="2 3">
    <name type="scientific">Segatella salivae F0493</name>
    <dbReference type="NCBI Taxonomy" id="1395125"/>
    <lineage>
        <taxon>Bacteria</taxon>
        <taxon>Pseudomonadati</taxon>
        <taxon>Bacteroidota</taxon>
        <taxon>Bacteroidia</taxon>
        <taxon>Bacteroidales</taxon>
        <taxon>Prevotellaceae</taxon>
        <taxon>Segatella</taxon>
    </lineage>
</organism>
<dbReference type="RefSeq" id="WP_021824429.1">
    <property type="nucleotide sequence ID" value="NZ_AWGW01000003.1"/>
</dbReference>
<dbReference type="PATRIC" id="fig|1395125.3.peg.33"/>
<proteinExistence type="predicted"/>
<dbReference type="GeneID" id="78499145"/>
<accession>U2LFA1</accession>
<reference evidence="2 3" key="1">
    <citation type="submission" date="2013-08" db="EMBL/GenBank/DDBJ databases">
        <authorList>
            <person name="Durkin A.S."/>
            <person name="Haft D.R."/>
            <person name="McCorrison J."/>
            <person name="Torralba M."/>
            <person name="Gillis M."/>
            <person name="Haft D.H."/>
            <person name="Methe B."/>
            <person name="Sutton G."/>
            <person name="Nelson K.E."/>
        </authorList>
    </citation>
    <scope>NUCLEOTIDE SEQUENCE [LARGE SCALE GENOMIC DNA]</scope>
    <source>
        <strain evidence="2 3">F0493</strain>
    </source>
</reference>
<evidence type="ECO:0000313" key="3">
    <source>
        <dbReference type="Proteomes" id="UP000017023"/>
    </source>
</evidence>
<feature type="region of interest" description="Disordered" evidence="1">
    <location>
        <begin position="28"/>
        <end position="61"/>
    </location>
</feature>